<organism evidence="2 3">
    <name type="scientific">Geoanaerobacter pelophilus</name>
    <dbReference type="NCBI Taxonomy" id="60036"/>
    <lineage>
        <taxon>Bacteria</taxon>
        <taxon>Pseudomonadati</taxon>
        <taxon>Thermodesulfobacteriota</taxon>
        <taxon>Desulfuromonadia</taxon>
        <taxon>Geobacterales</taxon>
        <taxon>Geobacteraceae</taxon>
        <taxon>Geoanaerobacter</taxon>
    </lineage>
</organism>
<evidence type="ECO:0000313" key="2">
    <source>
        <dbReference type="EMBL" id="GAW66400.1"/>
    </source>
</evidence>
<dbReference type="Proteomes" id="UP000194153">
    <property type="component" value="Unassembled WGS sequence"/>
</dbReference>
<protein>
    <submittedName>
        <fullName evidence="2">Tetratricopeptide repeat family protein</fullName>
    </submittedName>
</protein>
<gene>
    <name evidence="2" type="ORF">GPEL0_01r1746</name>
</gene>
<keyword evidence="3" id="KW-1185">Reference proteome</keyword>
<comment type="caution">
    <text evidence="2">The sequence shown here is derived from an EMBL/GenBank/DDBJ whole genome shotgun (WGS) entry which is preliminary data.</text>
</comment>
<name>A0ABQ0MH26_9BACT</name>
<accession>A0ABQ0MH26</accession>
<evidence type="ECO:0000313" key="3">
    <source>
        <dbReference type="Proteomes" id="UP000194153"/>
    </source>
</evidence>
<evidence type="ECO:0000259" key="1">
    <source>
        <dbReference type="Pfam" id="PF13281"/>
    </source>
</evidence>
<dbReference type="InterPro" id="IPR025136">
    <property type="entry name" value="MAP3K_TRAF-bd"/>
</dbReference>
<reference evidence="3" key="2">
    <citation type="submission" date="2017-05" db="EMBL/GenBank/DDBJ databases">
        <title>Draft genome sequence of Geobacter pelophilus, a iron(III)-reducing bacteria.</title>
        <authorList>
            <person name="Aoyagi T."/>
            <person name="Koike H."/>
            <person name="Morita T."/>
            <person name="Sato Y."/>
            <person name="Habe H."/>
            <person name="Hori T."/>
        </authorList>
    </citation>
    <scope>NUCLEOTIDE SEQUENCE [LARGE SCALE GENOMIC DNA]</scope>
    <source>
        <strain evidence="3">Drf2</strain>
    </source>
</reference>
<reference evidence="2 3" key="1">
    <citation type="submission" date="2017-04" db="EMBL/GenBank/DDBJ databases">
        <authorList>
            <consortium name="Geobacter pelophilus Genome Sequencing"/>
            <person name="Aoyagi T."/>
            <person name="Koike H."/>
            <person name="Hori T."/>
        </authorList>
    </citation>
    <scope>NUCLEOTIDE SEQUENCE [LARGE SCALE GENOMIC DNA]</scope>
    <source>
        <strain evidence="2 3">Drf2</strain>
    </source>
</reference>
<dbReference type="Pfam" id="PF13281">
    <property type="entry name" value="MAP3K_TRAF_bd"/>
    <property type="match status" value="1"/>
</dbReference>
<proteinExistence type="predicted"/>
<sequence>MEGFMPNSEPLCLVIIPYDRKKDAAGKVVDYETVYRRLIVPAVEGAGLVPLRADEQRSGCLNFSQPLERLRYCDCALADISTGDPRVFYQLGIRLAVHPVPALLVYAAGCAQLPLEAEDLPAFPYRVSPHGQPMHEAKYRALLTQRLLELMDGAGESAVYRGVRGEGEEGRAQRERIAGRELHATVFANLLKKGRTGGIAALRELQSELGDLVEVDPADLVELLLSYRAVNGWGEMVELVRQMPPSLAGSVLVQQQLGLALNWSGEREQAEQVLRQLIARRGPSSDSYGILGRILKDGWEKALEKGELELARELLQKSASAYLKGFEADWRSTYPGVNAVLLMELKDPADPRRREILPVVHYAVEQRIRSGAADYWDYATLLELAALSCDEAKGRDALGRSLAMVREAWEPETTARDLRLIREARQRRGAECPAWADYAEAELLKAAERGTARP</sequence>
<feature type="domain" description="MAP3K TRAFs-binding" evidence="1">
    <location>
        <begin position="87"/>
        <end position="430"/>
    </location>
</feature>
<dbReference type="EMBL" id="BDQG01000001">
    <property type="protein sequence ID" value="GAW66400.1"/>
    <property type="molecule type" value="Genomic_DNA"/>
</dbReference>